<proteinExistence type="predicted"/>
<dbReference type="Proteomes" id="UP001268036">
    <property type="component" value="Unassembled WGS sequence"/>
</dbReference>
<evidence type="ECO:0000256" key="1">
    <source>
        <dbReference type="SAM" id="Phobius"/>
    </source>
</evidence>
<feature type="transmembrane region" description="Helical" evidence="1">
    <location>
        <begin position="30"/>
        <end position="47"/>
    </location>
</feature>
<feature type="transmembrane region" description="Helical" evidence="1">
    <location>
        <begin position="53"/>
        <end position="71"/>
    </location>
</feature>
<dbReference type="RefSeq" id="WP_058760050.1">
    <property type="nucleotide sequence ID" value="NZ_JAVJAF010000001.1"/>
</dbReference>
<comment type="caution">
    <text evidence="2">The sequence shown here is derived from an EMBL/GenBank/DDBJ whole genome shotgun (WGS) entry which is preliminary data.</text>
</comment>
<dbReference type="EMBL" id="JAVJAF010000001">
    <property type="protein sequence ID" value="MDR6233116.1"/>
    <property type="molecule type" value="Genomic_DNA"/>
</dbReference>
<protein>
    <recommendedName>
        <fullName evidence="4">Amino acid transporter</fullName>
    </recommendedName>
</protein>
<sequence>MEVLDLLQWPAMAITLLAAWLVASQRQGRRNLGFWVFLLSNALWIAWGLQAEAYALIVLQLGLAAMNLRGVRRNANDAAALPEGSGQA</sequence>
<keyword evidence="1" id="KW-0812">Transmembrane</keyword>
<dbReference type="AlphaFoldDB" id="A0AAJ2BF45"/>
<evidence type="ECO:0000313" key="3">
    <source>
        <dbReference type="Proteomes" id="UP001268036"/>
    </source>
</evidence>
<accession>A0AAJ2BF45</accession>
<gene>
    <name evidence="2" type="ORF">QE440_000857</name>
</gene>
<evidence type="ECO:0000313" key="2">
    <source>
        <dbReference type="EMBL" id="MDR6233116.1"/>
    </source>
</evidence>
<evidence type="ECO:0008006" key="4">
    <source>
        <dbReference type="Google" id="ProtNLM"/>
    </source>
</evidence>
<name>A0AAJ2BF45_9PSED</name>
<organism evidence="2 3">
    <name type="scientific">Pseudomonas oryzihabitans</name>
    <dbReference type="NCBI Taxonomy" id="47885"/>
    <lineage>
        <taxon>Bacteria</taxon>
        <taxon>Pseudomonadati</taxon>
        <taxon>Pseudomonadota</taxon>
        <taxon>Gammaproteobacteria</taxon>
        <taxon>Pseudomonadales</taxon>
        <taxon>Pseudomonadaceae</taxon>
        <taxon>Pseudomonas</taxon>
    </lineage>
</organism>
<feature type="transmembrane region" description="Helical" evidence="1">
    <location>
        <begin position="6"/>
        <end position="23"/>
    </location>
</feature>
<reference evidence="2" key="1">
    <citation type="submission" date="2023-08" db="EMBL/GenBank/DDBJ databases">
        <title>Functional and genomic diversity of the sorghum phyllosphere microbiome.</title>
        <authorList>
            <person name="Shade A."/>
        </authorList>
    </citation>
    <scope>NUCLEOTIDE SEQUENCE</scope>
    <source>
        <strain evidence="2">SORGH_AS_0201</strain>
    </source>
</reference>
<keyword evidence="1" id="KW-1133">Transmembrane helix</keyword>
<keyword evidence="1" id="KW-0472">Membrane</keyword>